<evidence type="ECO:0000256" key="7">
    <source>
        <dbReference type="ARBA" id="ARBA00023128"/>
    </source>
</evidence>
<dbReference type="Pfam" id="PF00108">
    <property type="entry name" value="Thiolase_N"/>
    <property type="match status" value="1"/>
</dbReference>
<dbReference type="InterPro" id="IPR020610">
    <property type="entry name" value="Thiolase_AS"/>
</dbReference>
<dbReference type="InterPro" id="IPR016039">
    <property type="entry name" value="Thiolase-like"/>
</dbReference>
<reference evidence="13" key="1">
    <citation type="submission" date="2019-05" db="EMBL/GenBank/DDBJ databases">
        <title>Annotation for the trematode Paragonimus heterotremus.</title>
        <authorList>
            <person name="Choi Y.-J."/>
        </authorList>
    </citation>
    <scope>NUCLEOTIDE SEQUENCE</scope>
    <source>
        <strain evidence="13">LC</strain>
    </source>
</reference>
<dbReference type="Proteomes" id="UP000748531">
    <property type="component" value="Unassembled WGS sequence"/>
</dbReference>
<dbReference type="PANTHER" id="PTHR18919">
    <property type="entry name" value="ACETYL-COA C-ACYLTRANSFERASE"/>
    <property type="match status" value="1"/>
</dbReference>
<dbReference type="PROSITE" id="PS00737">
    <property type="entry name" value="THIOLASE_2"/>
    <property type="match status" value="1"/>
</dbReference>
<evidence type="ECO:0000256" key="2">
    <source>
        <dbReference type="ARBA" id="ARBA00005005"/>
    </source>
</evidence>
<feature type="non-terminal residue" evidence="13">
    <location>
        <position position="1"/>
    </location>
</feature>
<dbReference type="NCBIfam" id="TIGR01930">
    <property type="entry name" value="AcCoA-C-Actrans"/>
    <property type="match status" value="1"/>
</dbReference>
<evidence type="ECO:0000256" key="8">
    <source>
        <dbReference type="ARBA" id="ARBA00023315"/>
    </source>
</evidence>
<evidence type="ECO:0000256" key="10">
    <source>
        <dbReference type="RuleBase" id="RU003557"/>
    </source>
</evidence>
<evidence type="ECO:0000313" key="13">
    <source>
        <dbReference type="EMBL" id="KAF5398672.1"/>
    </source>
</evidence>
<dbReference type="InterPro" id="IPR020617">
    <property type="entry name" value="Thiolase_C"/>
</dbReference>
<name>A0A8J4SMK3_9TREM</name>
<dbReference type="GO" id="GO:0005739">
    <property type="term" value="C:mitochondrion"/>
    <property type="evidence" value="ECO:0007669"/>
    <property type="project" value="UniProtKB-SubCell"/>
</dbReference>
<evidence type="ECO:0000259" key="11">
    <source>
        <dbReference type="Pfam" id="PF00108"/>
    </source>
</evidence>
<comment type="pathway">
    <text evidence="2">Lipid metabolism; fatty acid beta-oxidation.</text>
</comment>
<dbReference type="Pfam" id="PF02803">
    <property type="entry name" value="Thiolase_C"/>
    <property type="match status" value="1"/>
</dbReference>
<dbReference type="GO" id="GO:0003988">
    <property type="term" value="F:acetyl-CoA C-acyltransferase activity"/>
    <property type="evidence" value="ECO:0007669"/>
    <property type="project" value="UniProtKB-EC"/>
</dbReference>
<dbReference type="GO" id="GO:0006635">
    <property type="term" value="P:fatty acid beta-oxidation"/>
    <property type="evidence" value="ECO:0007669"/>
    <property type="project" value="TreeGrafter"/>
</dbReference>
<keyword evidence="14" id="KW-1185">Reference proteome</keyword>
<comment type="caution">
    <text evidence="13">The sequence shown here is derived from an EMBL/GenBank/DDBJ whole genome shotgun (WGS) entry which is preliminary data.</text>
</comment>
<keyword evidence="5" id="KW-0276">Fatty acid metabolism</keyword>
<evidence type="ECO:0000256" key="4">
    <source>
        <dbReference type="ARBA" id="ARBA00022679"/>
    </source>
</evidence>
<evidence type="ECO:0000256" key="6">
    <source>
        <dbReference type="ARBA" id="ARBA00023098"/>
    </source>
</evidence>
<sequence length="304" mass="32618">ERLLGKFCLPCIVFICSQAKSWPQRLALWSKLLSPAAWIPELPAVAEFSTGETMGHSADRLASAFRISREEQDAYGIRSHQLARKAANEGLLSDVIPVKVPGSTAYIDQDNGIRPSTPEIMAKLKPAFIKPHGTITAGNASFLTDGASACLLASAERAKSLGWVPKCYLRDFIYVSQDPKDEMLLGPAYSIARLLDRNGLKLADIDVFEIHEAFAGQILANVKALDCEYFCKNHLGRSSTVGLIPLEKMNLWGGSLSLGHPFGATGVRLVTTAANRLRAEGGRLGLVAACAAGGLGHAMLVEAC</sequence>
<proteinExistence type="inferred from homology"/>
<keyword evidence="7" id="KW-0496">Mitochondrion</keyword>
<organism evidence="13 14">
    <name type="scientific">Paragonimus heterotremus</name>
    <dbReference type="NCBI Taxonomy" id="100268"/>
    <lineage>
        <taxon>Eukaryota</taxon>
        <taxon>Metazoa</taxon>
        <taxon>Spiralia</taxon>
        <taxon>Lophotrochozoa</taxon>
        <taxon>Platyhelminthes</taxon>
        <taxon>Trematoda</taxon>
        <taxon>Digenea</taxon>
        <taxon>Plagiorchiida</taxon>
        <taxon>Troglotremata</taxon>
        <taxon>Troglotrematidae</taxon>
        <taxon>Paragonimus</taxon>
    </lineage>
</organism>
<accession>A0A8J4SMK3</accession>
<dbReference type="AlphaFoldDB" id="A0A8J4SMK3"/>
<protein>
    <recommendedName>
        <fullName evidence="9">acetyl-CoA C-acyltransferase</fullName>
        <ecNumber evidence="9">2.3.1.16</ecNumber>
    </recommendedName>
</protein>
<feature type="domain" description="Thiolase N-terminal" evidence="11">
    <location>
        <begin position="44"/>
        <end position="155"/>
    </location>
</feature>
<dbReference type="Gene3D" id="3.40.47.10">
    <property type="match status" value="1"/>
</dbReference>
<dbReference type="PANTHER" id="PTHR18919:SF153">
    <property type="entry name" value="TRIFUNCTIONAL ENZYME SUBUNIT BETA, MITOCHONDRIAL"/>
    <property type="match status" value="1"/>
</dbReference>
<comment type="subcellular location">
    <subcellularLocation>
        <location evidence="1">Mitochondrion</location>
    </subcellularLocation>
</comment>
<dbReference type="OrthoDB" id="5404651at2759"/>
<dbReference type="EC" id="2.3.1.16" evidence="9"/>
<evidence type="ECO:0000313" key="14">
    <source>
        <dbReference type="Proteomes" id="UP000748531"/>
    </source>
</evidence>
<dbReference type="EMBL" id="LUCH01004752">
    <property type="protein sequence ID" value="KAF5398672.1"/>
    <property type="molecule type" value="Genomic_DNA"/>
</dbReference>
<evidence type="ECO:0000256" key="5">
    <source>
        <dbReference type="ARBA" id="ARBA00022832"/>
    </source>
</evidence>
<keyword evidence="8 10" id="KW-0012">Acyltransferase</keyword>
<dbReference type="PROSITE" id="PS00099">
    <property type="entry name" value="THIOLASE_3"/>
    <property type="match status" value="1"/>
</dbReference>
<dbReference type="InterPro" id="IPR020616">
    <property type="entry name" value="Thiolase_N"/>
</dbReference>
<evidence type="ECO:0000259" key="12">
    <source>
        <dbReference type="Pfam" id="PF02803"/>
    </source>
</evidence>
<evidence type="ECO:0000256" key="1">
    <source>
        <dbReference type="ARBA" id="ARBA00004173"/>
    </source>
</evidence>
<dbReference type="SUPFAM" id="SSF53901">
    <property type="entry name" value="Thiolase-like"/>
    <property type="match status" value="2"/>
</dbReference>
<dbReference type="InterPro" id="IPR002155">
    <property type="entry name" value="Thiolase"/>
</dbReference>
<keyword evidence="4 10" id="KW-0808">Transferase</keyword>
<dbReference type="CDD" id="cd00751">
    <property type="entry name" value="thiolase"/>
    <property type="match status" value="1"/>
</dbReference>
<feature type="domain" description="Thiolase C-terminal" evidence="12">
    <location>
        <begin position="165"/>
        <end position="302"/>
    </location>
</feature>
<evidence type="ECO:0000256" key="3">
    <source>
        <dbReference type="ARBA" id="ARBA00010982"/>
    </source>
</evidence>
<comment type="similarity">
    <text evidence="3 10">Belongs to the thiolase-like superfamily. Thiolase family.</text>
</comment>
<gene>
    <name evidence="13" type="ORF">PHET_08439</name>
</gene>
<dbReference type="InterPro" id="IPR020613">
    <property type="entry name" value="Thiolase_CS"/>
</dbReference>
<evidence type="ECO:0000256" key="9">
    <source>
        <dbReference type="ARBA" id="ARBA00024073"/>
    </source>
</evidence>
<keyword evidence="6" id="KW-0443">Lipid metabolism</keyword>